<dbReference type="EMBL" id="LRPB01000045">
    <property type="protein sequence ID" value="KYG81319.1"/>
    <property type="molecule type" value="Genomic_DNA"/>
</dbReference>
<dbReference type="PROSITE" id="PS51257">
    <property type="entry name" value="PROKAR_LIPOPROTEIN"/>
    <property type="match status" value="1"/>
</dbReference>
<name>A0A150XRE2_9BACT</name>
<evidence type="ECO:0000313" key="2">
    <source>
        <dbReference type="Proteomes" id="UP000075663"/>
    </source>
</evidence>
<evidence type="ECO:0000313" key="1">
    <source>
        <dbReference type="EMBL" id="KYG81319.1"/>
    </source>
</evidence>
<protein>
    <submittedName>
        <fullName evidence="1">Uncharacterized protein</fullName>
    </submittedName>
</protein>
<comment type="caution">
    <text evidence="1">The sequence shown here is derived from an EMBL/GenBank/DDBJ whole genome shotgun (WGS) entry which is preliminary data.</text>
</comment>
<dbReference type="AlphaFoldDB" id="A0A150XRE2"/>
<sequence>MKKLIVAVILIPLFFCSCENSDEDALVYLMVKNEATLPLDELTIYLGGAIQNYGSIGSLESSGTFPFKNTYIADSITFKYDSQSAVIKPNNALVQWIGAEIGATYQYVISLDENENFQFSVTQTK</sequence>
<proteinExistence type="predicted"/>
<organism evidence="1 2">
    <name type="scientific">Roseivirga seohaensis</name>
    <dbReference type="NCBI Taxonomy" id="1914963"/>
    <lineage>
        <taxon>Bacteria</taxon>
        <taxon>Pseudomonadati</taxon>
        <taxon>Bacteroidota</taxon>
        <taxon>Cytophagia</taxon>
        <taxon>Cytophagales</taxon>
        <taxon>Roseivirgaceae</taxon>
        <taxon>Roseivirga</taxon>
    </lineage>
</organism>
<dbReference type="Proteomes" id="UP000075663">
    <property type="component" value="Unassembled WGS sequence"/>
</dbReference>
<accession>A0A150XRE2</accession>
<gene>
    <name evidence="1" type="ORF">AWW67_08170</name>
</gene>
<reference evidence="1 2" key="1">
    <citation type="submission" date="2016-01" db="EMBL/GenBank/DDBJ databases">
        <title>Genome sequencing of Roseivirga seohaensis SW-152.</title>
        <authorList>
            <person name="Selvaratnam C."/>
            <person name="Thevarajoo S."/>
            <person name="Goh K.M."/>
            <person name="Ee R."/>
            <person name="Chan K.-G."/>
            <person name="Chong C.S."/>
        </authorList>
    </citation>
    <scope>NUCLEOTIDE SEQUENCE [LARGE SCALE GENOMIC DNA]</scope>
    <source>
        <strain evidence="1 2">SW-152</strain>
    </source>
</reference>
<dbReference type="RefSeq" id="WP_062302189.1">
    <property type="nucleotide sequence ID" value="NZ_LRPB01000045.1"/>
</dbReference>